<dbReference type="GO" id="GO:0046930">
    <property type="term" value="C:pore complex"/>
    <property type="evidence" value="ECO:0007669"/>
    <property type="project" value="UniProtKB-KW"/>
</dbReference>
<reference evidence="12" key="1">
    <citation type="submission" date="2018-01" db="EMBL/GenBank/DDBJ databases">
        <title>An insight into the sialome of Amazonian anophelines.</title>
        <authorList>
            <person name="Ribeiro J.M."/>
            <person name="Scarpassa V."/>
            <person name="Calvo E."/>
        </authorList>
    </citation>
    <scope>NUCLEOTIDE SEQUENCE</scope>
    <source>
        <tissue evidence="12">Salivary glands</tissue>
    </source>
</reference>
<dbReference type="GO" id="GO:0008320">
    <property type="term" value="F:protein transmembrane transporter activity"/>
    <property type="evidence" value="ECO:0007669"/>
    <property type="project" value="InterPro"/>
</dbReference>
<dbReference type="PANTHER" id="PTHR10802">
    <property type="entry name" value="MITOCHONDRIAL IMPORT RECEPTOR SUBUNIT TOM40"/>
    <property type="match status" value="1"/>
</dbReference>
<evidence type="ECO:0000256" key="2">
    <source>
        <dbReference type="ARBA" id="ARBA00010510"/>
    </source>
</evidence>
<evidence type="ECO:0000256" key="6">
    <source>
        <dbReference type="ARBA" id="ARBA00022787"/>
    </source>
</evidence>
<evidence type="ECO:0000313" key="12">
    <source>
        <dbReference type="EMBL" id="MBW27668.1"/>
    </source>
</evidence>
<evidence type="ECO:0000256" key="7">
    <source>
        <dbReference type="ARBA" id="ARBA00022927"/>
    </source>
</evidence>
<keyword evidence="10" id="KW-0472">Membrane</keyword>
<feature type="compositionally biased region" description="Low complexity" evidence="11">
    <location>
        <begin position="23"/>
        <end position="46"/>
    </location>
</feature>
<dbReference type="GO" id="GO:0015288">
    <property type="term" value="F:porin activity"/>
    <property type="evidence" value="ECO:0007669"/>
    <property type="project" value="UniProtKB-KW"/>
</dbReference>
<keyword evidence="8" id="KW-0626">Porin</keyword>
<accession>A0A2M3ZGV6</accession>
<dbReference type="EMBL" id="GGFM01006917">
    <property type="protein sequence ID" value="MBW27668.1"/>
    <property type="molecule type" value="Transcribed_RNA"/>
</dbReference>
<keyword evidence="6" id="KW-1000">Mitochondrion outer membrane</keyword>
<proteinExistence type="inferred from homology"/>
<organism evidence="12">
    <name type="scientific">Anopheles braziliensis</name>
    <dbReference type="NCBI Taxonomy" id="58242"/>
    <lineage>
        <taxon>Eukaryota</taxon>
        <taxon>Metazoa</taxon>
        <taxon>Ecdysozoa</taxon>
        <taxon>Arthropoda</taxon>
        <taxon>Hexapoda</taxon>
        <taxon>Insecta</taxon>
        <taxon>Pterygota</taxon>
        <taxon>Neoptera</taxon>
        <taxon>Endopterygota</taxon>
        <taxon>Diptera</taxon>
        <taxon>Nematocera</taxon>
        <taxon>Culicoidea</taxon>
        <taxon>Culicidae</taxon>
        <taxon>Anophelinae</taxon>
        <taxon>Anopheles</taxon>
    </lineage>
</organism>
<dbReference type="GO" id="GO:0030150">
    <property type="term" value="P:protein import into mitochondrial matrix"/>
    <property type="evidence" value="ECO:0007669"/>
    <property type="project" value="InterPro"/>
</dbReference>
<comment type="similarity">
    <text evidence="2">Belongs to the Tom40 family.</text>
</comment>
<dbReference type="InterPro" id="IPR037930">
    <property type="entry name" value="Tom40"/>
</dbReference>
<evidence type="ECO:0000256" key="9">
    <source>
        <dbReference type="ARBA" id="ARBA00023128"/>
    </source>
</evidence>
<evidence type="ECO:0000256" key="1">
    <source>
        <dbReference type="ARBA" id="ARBA00004374"/>
    </source>
</evidence>
<dbReference type="InterPro" id="IPR027246">
    <property type="entry name" value="Porin_Euk/Tom40"/>
</dbReference>
<name>A0A2M3ZGV6_9DIPT</name>
<feature type="region of interest" description="Disordered" evidence="11">
    <location>
        <begin position="1"/>
        <end position="56"/>
    </location>
</feature>
<sequence length="336" mass="35562">MGNVLASSKPIAGPGGLPPPMPTEALPAPTPEGASAKGLSAASGDSKPLENPGTMEDLHKKCKDVMPVNFEGAKLIINKGLSNHFQVSHTINLNSSNTSGYRFGAMYVGTKQLSPSEAFPVLLGDVDPAGNLNANIIHQLNPQVRCKFASQIQSSKVTAAQLTTDYKGANYTTSLTVGNPNIINNSGVVVAHYLQAVTNQLSMGGEFAYQYGPAVPGGQIALMSAAARYSNDQYTWSGTVGAAGVHLCYYQRASEQLQIGAEVETSFRMQEAVATIGYQIDLPKSDLVFRGMVDSNWTVGAVLEKKLQPLPFSFALSGILNHTKNQFRLGCGLIVG</sequence>
<evidence type="ECO:0000256" key="10">
    <source>
        <dbReference type="ARBA" id="ARBA00023136"/>
    </source>
</evidence>
<dbReference type="Gene3D" id="2.40.160.10">
    <property type="entry name" value="Porin"/>
    <property type="match status" value="1"/>
</dbReference>
<protein>
    <submittedName>
        <fullName evidence="12">Putative translocase of outer mitochondrial membrane complex subunit tom40</fullName>
    </submittedName>
</protein>
<dbReference type="InterPro" id="IPR023614">
    <property type="entry name" value="Porin_dom_sf"/>
</dbReference>
<keyword evidence="8" id="KW-0406">Ion transport</keyword>
<evidence type="ECO:0000256" key="3">
    <source>
        <dbReference type="ARBA" id="ARBA00022448"/>
    </source>
</evidence>
<evidence type="ECO:0000256" key="4">
    <source>
        <dbReference type="ARBA" id="ARBA00022452"/>
    </source>
</evidence>
<dbReference type="GO" id="GO:0005741">
    <property type="term" value="C:mitochondrial outer membrane"/>
    <property type="evidence" value="ECO:0007669"/>
    <property type="project" value="UniProtKB-SubCell"/>
</dbReference>
<dbReference type="Pfam" id="PF01459">
    <property type="entry name" value="Porin_3"/>
    <property type="match status" value="1"/>
</dbReference>
<dbReference type="AlphaFoldDB" id="A0A2M3ZGV6"/>
<evidence type="ECO:0000256" key="8">
    <source>
        <dbReference type="ARBA" id="ARBA00023114"/>
    </source>
</evidence>
<keyword evidence="3" id="KW-0813">Transport</keyword>
<comment type="subcellular location">
    <subcellularLocation>
        <location evidence="1">Mitochondrion outer membrane</location>
        <topology evidence="1">Multi-pass membrane protein</topology>
    </subcellularLocation>
</comment>
<dbReference type="CDD" id="cd07305">
    <property type="entry name" value="Porin3_Tom40"/>
    <property type="match status" value="1"/>
</dbReference>
<evidence type="ECO:0000256" key="5">
    <source>
        <dbReference type="ARBA" id="ARBA00022692"/>
    </source>
</evidence>
<dbReference type="FunFam" id="2.40.160.10:FF:000005">
    <property type="entry name" value="mitochondrial import receptor subunit TOM40 homolog"/>
    <property type="match status" value="1"/>
</dbReference>
<evidence type="ECO:0000256" key="11">
    <source>
        <dbReference type="SAM" id="MobiDB-lite"/>
    </source>
</evidence>
<keyword evidence="9" id="KW-0496">Mitochondrion</keyword>
<keyword evidence="7" id="KW-0653">Protein transport</keyword>
<keyword evidence="4" id="KW-1134">Transmembrane beta strand</keyword>
<keyword evidence="5" id="KW-0812">Transmembrane</keyword>